<dbReference type="Pfam" id="PF10096">
    <property type="entry name" value="DUF2334"/>
    <property type="match status" value="1"/>
</dbReference>
<dbReference type="RefSeq" id="WP_011881464.1">
    <property type="nucleotide sequence ID" value="NZ_CADEQL010000016.1"/>
</dbReference>
<dbReference type="InterPro" id="IPR018763">
    <property type="entry name" value="DUF2334"/>
</dbReference>
<sequence>MKKILIVIALLAGFVQIATPGTAHAQTTTARTLVLYDNPANDPYSKLGLMYSIMLRNLLGHFNTTVDLVPIQNYTSGMVGNHDVTFYIGDYYNNPIPTAFMSDVMTATKTVVWFKYNLWQLAWNTAYTFNQTFGFSFQGLAGLNATPSSSNPNPGFYDTITYKNLPMVKYYAYNASTGAVSADPDVGLTQVVDATKAQVLVTMKNSQSGATAPYVMRSGRLWYFADVPFSYIGPTDRYLVICDMLHDILQTNAPVNHRALVRLEDLDAFTTTSSMKQLTDYLYSKRIKFTMATIPLYTDPNGYYNGGVPQTIHLAQATGLKNALNYAIPRGGSIVMHGYTHQYDSTPNLLTAVSGSDYEFWYAVQNRPVDEDSVQWAEDRMTNGLLEFTANGYKIVGWAAPQYQVSPKAAAATAATFPTTFQRAVYYTATNPQLGTGAANQDFSAGQFFPYIINSDYYGQRIIPENLGSIQYNICSIDQFSCITYTWQQLVTNAQYGLAVRDGFASFFFHPYWLEPDLRLPALQDFQSLVTGITNLGYTWVDGTTAK</sequence>
<accession>A0A132E4V4</accession>
<dbReference type="GO" id="GO:0005975">
    <property type="term" value="P:carbohydrate metabolic process"/>
    <property type="evidence" value="ECO:0007669"/>
    <property type="project" value="InterPro"/>
</dbReference>
<dbReference type="OMA" id="APHYESS"/>
<organism evidence="1 2">
    <name type="scientific">Burkholderia vietnamiensis</name>
    <dbReference type="NCBI Taxonomy" id="60552"/>
    <lineage>
        <taxon>Bacteria</taxon>
        <taxon>Pseudomonadati</taxon>
        <taxon>Pseudomonadota</taxon>
        <taxon>Betaproteobacteria</taxon>
        <taxon>Burkholderiales</taxon>
        <taxon>Burkholderiaceae</taxon>
        <taxon>Burkholderia</taxon>
        <taxon>Burkholderia cepacia complex</taxon>
    </lineage>
</organism>
<dbReference type="EMBL" id="PVHK01000122">
    <property type="protein sequence ID" value="PRH41148.1"/>
    <property type="molecule type" value="Genomic_DNA"/>
</dbReference>
<name>A0A132E4V4_BURVI</name>
<protein>
    <submittedName>
        <fullName evidence="1">DUF2334 domain-containing protein</fullName>
    </submittedName>
</protein>
<proteinExistence type="predicted"/>
<gene>
    <name evidence="1" type="ORF">C6T65_17250</name>
</gene>
<dbReference type="SUPFAM" id="SSF88713">
    <property type="entry name" value="Glycoside hydrolase/deacetylase"/>
    <property type="match status" value="1"/>
</dbReference>
<comment type="caution">
    <text evidence="1">The sequence shown here is derived from an EMBL/GenBank/DDBJ whole genome shotgun (WGS) entry which is preliminary data.</text>
</comment>
<evidence type="ECO:0000313" key="1">
    <source>
        <dbReference type="EMBL" id="PRH41148.1"/>
    </source>
</evidence>
<evidence type="ECO:0000313" key="2">
    <source>
        <dbReference type="Proteomes" id="UP000237632"/>
    </source>
</evidence>
<dbReference type="AlphaFoldDB" id="A0A132E4V4"/>
<dbReference type="Proteomes" id="UP000237632">
    <property type="component" value="Unassembled WGS sequence"/>
</dbReference>
<reference evidence="1 2" key="1">
    <citation type="submission" date="2018-03" db="EMBL/GenBank/DDBJ databases">
        <authorList>
            <person name="Nguyen K."/>
            <person name="Fouts D."/>
            <person name="Sutton G."/>
        </authorList>
    </citation>
    <scope>NUCLEOTIDE SEQUENCE [LARGE SCALE GENOMIC DNA]</scope>
    <source>
        <strain evidence="1 2">AU3578</strain>
    </source>
</reference>
<dbReference type="InterPro" id="IPR011330">
    <property type="entry name" value="Glyco_hydro/deAcase_b/a-brl"/>
</dbReference>
<dbReference type="CDD" id="cd10923">
    <property type="entry name" value="CE4_COG5298"/>
    <property type="match status" value="1"/>
</dbReference>